<organism evidence="2 3">
    <name type="scientific">Roseburia intestinalis L1-82</name>
    <dbReference type="NCBI Taxonomy" id="536231"/>
    <lineage>
        <taxon>Bacteria</taxon>
        <taxon>Bacillati</taxon>
        <taxon>Bacillota</taxon>
        <taxon>Clostridia</taxon>
        <taxon>Lachnospirales</taxon>
        <taxon>Lachnospiraceae</taxon>
        <taxon>Roseburia</taxon>
    </lineage>
</organism>
<evidence type="ECO:0000313" key="3">
    <source>
        <dbReference type="Proteomes" id="UP000004828"/>
    </source>
</evidence>
<sequence>MSLTGHFYTCSDKILCGLGRMYVGGGELTENIDDVGMVAIYMNPLERNG</sequence>
<dbReference type="GeneID" id="61435325"/>
<gene>
    <name evidence="2" type="ORF">ROSINTL182_09569</name>
</gene>
<proteinExistence type="predicted"/>
<name>C7GHZ6_9FIRM</name>
<evidence type="ECO:0000313" key="2">
    <source>
        <dbReference type="EMBL" id="EEU98553.1"/>
    </source>
</evidence>
<dbReference type="RefSeq" id="WP_006859605.1">
    <property type="nucleotide sequence ID" value="NZ_GG692771.1"/>
</dbReference>
<dbReference type="HOGENOM" id="CLU_3140249_0_0_9"/>
<dbReference type="AlphaFoldDB" id="C7GHZ6"/>
<feature type="domain" description="TipAS antibiotic-recognition" evidence="1">
    <location>
        <begin position="3"/>
        <end position="35"/>
    </location>
</feature>
<dbReference type="InterPro" id="IPR012925">
    <property type="entry name" value="TipAS_dom"/>
</dbReference>
<comment type="caution">
    <text evidence="2">The sequence shown here is derived from an EMBL/GenBank/DDBJ whole genome shotgun (WGS) entry which is preliminary data.</text>
</comment>
<dbReference type="Pfam" id="PF07739">
    <property type="entry name" value="TipAS"/>
    <property type="match status" value="1"/>
</dbReference>
<reference evidence="2 3" key="1">
    <citation type="submission" date="2009-08" db="EMBL/GenBank/DDBJ databases">
        <authorList>
            <person name="Weinstock G."/>
            <person name="Sodergren E."/>
            <person name="Clifton S."/>
            <person name="Fulton L."/>
            <person name="Fulton B."/>
            <person name="Courtney L."/>
            <person name="Fronick C."/>
            <person name="Harrison M."/>
            <person name="Strong C."/>
            <person name="Farmer C."/>
            <person name="Delahaunty K."/>
            <person name="Markovic C."/>
            <person name="Hall O."/>
            <person name="Minx P."/>
            <person name="Tomlinson C."/>
            <person name="Mitreva M."/>
            <person name="Nelson J."/>
            <person name="Hou S."/>
            <person name="Wollam A."/>
            <person name="Pepin K.H."/>
            <person name="Johnson M."/>
            <person name="Bhonagiri V."/>
            <person name="Nash W.E."/>
            <person name="Warren W."/>
            <person name="Chinwalla A."/>
            <person name="Mardis E.R."/>
            <person name="Wilson R.K."/>
        </authorList>
    </citation>
    <scope>NUCLEOTIDE SEQUENCE [LARGE SCALE GENOMIC DNA]</scope>
    <source>
        <strain evidence="2 3">L1-82</strain>
    </source>
</reference>
<protein>
    <recommendedName>
        <fullName evidence="1">TipAS antibiotic-recognition domain-containing protein</fullName>
    </recommendedName>
</protein>
<dbReference type="Proteomes" id="UP000004828">
    <property type="component" value="Unassembled WGS sequence"/>
</dbReference>
<dbReference type="InterPro" id="IPR036244">
    <property type="entry name" value="TipA-like_antibiotic-bd"/>
</dbReference>
<evidence type="ECO:0000259" key="1">
    <source>
        <dbReference type="Pfam" id="PF07739"/>
    </source>
</evidence>
<dbReference type="EMBL" id="ABYJ02000326">
    <property type="protein sequence ID" value="EEU98553.1"/>
    <property type="molecule type" value="Genomic_DNA"/>
</dbReference>
<dbReference type="SUPFAM" id="SSF89082">
    <property type="entry name" value="Antibiotic binding domain of TipA-like multidrug resistance regulators"/>
    <property type="match status" value="1"/>
</dbReference>
<accession>C7GHZ6</accession>
<dbReference type="Gene3D" id="1.10.490.50">
    <property type="entry name" value="Antibiotic binding domain of TipA-like multidrug resistance regulators"/>
    <property type="match status" value="1"/>
</dbReference>